<gene>
    <name evidence="1" type="ORF">A0U93_01880</name>
</gene>
<dbReference type="KEGG" id="nch:A0U93_01880"/>
<keyword evidence="2" id="KW-1185">Reference proteome</keyword>
<dbReference type="AlphaFoldDB" id="A0A1U9KM86"/>
<evidence type="ECO:0000313" key="1">
    <source>
        <dbReference type="EMBL" id="AQS86902.1"/>
    </source>
</evidence>
<dbReference type="Proteomes" id="UP000188604">
    <property type="component" value="Chromosome"/>
</dbReference>
<organism evidence="1 2">
    <name type="scientific">Neoasaia chiangmaiensis</name>
    <dbReference type="NCBI Taxonomy" id="320497"/>
    <lineage>
        <taxon>Bacteria</taxon>
        <taxon>Pseudomonadati</taxon>
        <taxon>Pseudomonadota</taxon>
        <taxon>Alphaproteobacteria</taxon>
        <taxon>Acetobacterales</taxon>
        <taxon>Acetobacteraceae</taxon>
        <taxon>Neoasaia</taxon>
    </lineage>
</organism>
<dbReference type="STRING" id="320497.A0U93_01880"/>
<protein>
    <submittedName>
        <fullName evidence="1">Uncharacterized protein</fullName>
    </submittedName>
</protein>
<evidence type="ECO:0000313" key="2">
    <source>
        <dbReference type="Proteomes" id="UP000188604"/>
    </source>
</evidence>
<sequence length="243" mass="25432">MTAGMLYMSIARLQSDAYSLASDIPQVTLPPMSSTDRTGHIDINSWSNAGTFVKSGEALLQPMTISWNASDDTADLRNAALAGSTQGSTASLHGVNKWLFSKVFSLGDKYLVGINPANGAPIQQLADFGNELINTLSVIVLGGLAGGTLLGGPAGAAAMAGAVASGPLSFVGLMMGMLMLVGIEHAYVIPMMPYIEFTFAAIGILITVVEAFVVLPCWAFQHVRMPMTGWMVRSRCAISPGTS</sequence>
<name>A0A1U9KM86_9PROT</name>
<dbReference type="EMBL" id="CP014691">
    <property type="protein sequence ID" value="AQS86902.1"/>
    <property type="molecule type" value="Genomic_DNA"/>
</dbReference>
<proteinExistence type="predicted"/>
<accession>A0A1U9KM86</accession>
<reference evidence="1 2" key="1">
    <citation type="submission" date="2016-03" db="EMBL/GenBank/DDBJ databases">
        <title>Acetic acid bacteria sequencing.</title>
        <authorList>
            <person name="Brandt J."/>
            <person name="Jakob F."/>
            <person name="Vogel R.F."/>
        </authorList>
    </citation>
    <scope>NUCLEOTIDE SEQUENCE [LARGE SCALE GENOMIC DNA]</scope>
    <source>
        <strain evidence="1 2">NBRC 101099</strain>
    </source>
</reference>